<keyword evidence="2" id="KW-0813">Transport</keyword>
<dbReference type="GO" id="GO:0042597">
    <property type="term" value="C:periplasmic space"/>
    <property type="evidence" value="ECO:0007669"/>
    <property type="project" value="UniProtKB-ARBA"/>
</dbReference>
<proteinExistence type="inferred from homology"/>
<evidence type="ECO:0000313" key="7">
    <source>
        <dbReference type="Proteomes" id="UP000001549"/>
    </source>
</evidence>
<evidence type="ECO:0000256" key="3">
    <source>
        <dbReference type="ARBA" id="ARBA00022729"/>
    </source>
</evidence>
<dbReference type="Proteomes" id="UP000001549">
    <property type="component" value="Chromosome"/>
</dbReference>
<dbReference type="HOGENOM" id="CLU_017028_7_3_11"/>
<dbReference type="GO" id="GO:1904680">
    <property type="term" value="F:peptide transmembrane transporter activity"/>
    <property type="evidence" value="ECO:0007669"/>
    <property type="project" value="TreeGrafter"/>
</dbReference>
<feature type="domain" description="Solute-binding protein family 5" evidence="5">
    <location>
        <begin position="88"/>
        <end position="456"/>
    </location>
</feature>
<comment type="similarity">
    <text evidence="1">Belongs to the bacterial solute-binding protein 5 family.</text>
</comment>
<feature type="signal peptide" evidence="4">
    <location>
        <begin position="1"/>
        <end position="25"/>
    </location>
</feature>
<keyword evidence="7" id="KW-1185">Reference proteome</keyword>
<keyword evidence="3 4" id="KW-0732">Signal</keyword>
<dbReference type="EMBL" id="CP002801">
    <property type="protein sequence ID" value="AEH09839.1"/>
    <property type="molecule type" value="Genomic_DNA"/>
</dbReference>
<dbReference type="Gene3D" id="3.10.105.10">
    <property type="entry name" value="Dipeptide-binding Protein, Domain 3"/>
    <property type="match status" value="1"/>
</dbReference>
<dbReference type="KEGG" id="fsy:FsymDg_2469"/>
<dbReference type="AlphaFoldDB" id="F8B1G4"/>
<protein>
    <submittedName>
        <fullName evidence="6">ABC-type transporter, periplasmic subunit</fullName>
    </submittedName>
</protein>
<dbReference type="InterPro" id="IPR006311">
    <property type="entry name" value="TAT_signal"/>
</dbReference>
<evidence type="ECO:0000259" key="5">
    <source>
        <dbReference type="Pfam" id="PF00496"/>
    </source>
</evidence>
<gene>
    <name evidence="6" type="ordered locus">FsymDg_2469</name>
</gene>
<dbReference type="PANTHER" id="PTHR30290:SF9">
    <property type="entry name" value="OLIGOPEPTIDE-BINDING PROTEIN APPA"/>
    <property type="match status" value="1"/>
</dbReference>
<dbReference type="InterPro" id="IPR039424">
    <property type="entry name" value="SBP_5"/>
</dbReference>
<dbReference type="SUPFAM" id="SSF53850">
    <property type="entry name" value="Periplasmic binding protein-like II"/>
    <property type="match status" value="1"/>
</dbReference>
<dbReference type="PANTHER" id="PTHR30290">
    <property type="entry name" value="PERIPLASMIC BINDING COMPONENT OF ABC TRANSPORTER"/>
    <property type="match status" value="1"/>
</dbReference>
<dbReference type="STRING" id="656024.FsymDg_2469"/>
<reference evidence="6 7" key="1">
    <citation type="submission" date="2011-05" db="EMBL/GenBank/DDBJ databases">
        <title>Complete sequence of chromosome of Frankia symbiont of Datisca glomerata.</title>
        <authorList>
            <consortium name="US DOE Joint Genome Institute"/>
            <person name="Lucas S."/>
            <person name="Han J."/>
            <person name="Lapidus A."/>
            <person name="Cheng J.-F."/>
            <person name="Goodwin L."/>
            <person name="Pitluck S."/>
            <person name="Peters L."/>
            <person name="Mikhailova N."/>
            <person name="Chertkov O."/>
            <person name="Teshima H."/>
            <person name="Han C."/>
            <person name="Tapia R."/>
            <person name="Land M."/>
            <person name="Hauser L."/>
            <person name="Kyrpides N."/>
            <person name="Ivanova N."/>
            <person name="Pagani I."/>
            <person name="Berry A."/>
            <person name="Pawlowski K."/>
            <person name="Persson T."/>
            <person name="Vanden Heuvel B."/>
            <person name="Benson D."/>
            <person name="Woyke T."/>
        </authorList>
    </citation>
    <scope>NUCLEOTIDE SEQUENCE [LARGE SCALE GENOMIC DNA]</scope>
    <source>
        <strain evidence="7">4085684</strain>
    </source>
</reference>
<dbReference type="InterPro" id="IPR030678">
    <property type="entry name" value="Peptide/Ni-bd"/>
</dbReference>
<dbReference type="Gene3D" id="3.40.190.10">
    <property type="entry name" value="Periplasmic binding protein-like II"/>
    <property type="match status" value="1"/>
</dbReference>
<dbReference type="PROSITE" id="PS51318">
    <property type="entry name" value="TAT"/>
    <property type="match status" value="1"/>
</dbReference>
<dbReference type="CDD" id="cd08492">
    <property type="entry name" value="PBP2_NikA_DppA_OppA_like_15"/>
    <property type="match status" value="1"/>
</dbReference>
<evidence type="ECO:0000313" key="6">
    <source>
        <dbReference type="EMBL" id="AEH09839.1"/>
    </source>
</evidence>
<evidence type="ECO:0000256" key="2">
    <source>
        <dbReference type="ARBA" id="ARBA00022448"/>
    </source>
</evidence>
<dbReference type="RefSeq" id="WP_013873757.1">
    <property type="nucleotide sequence ID" value="NZ_CAAAFP010000184.1"/>
</dbReference>
<sequence length="551" mass="60029" precursor="true">MDTRRRFLSLSAGSFVALLAGSAVSACGTGEDQAGNDGTPRLGGRLVFAEPTSPIGWDPQVGTEDVLGLILRPVFDSLVSETPDGRYLPWLATSWTVSDDGLAYTFVLREDVTFSDGTPFDANAVKANFDRVVAPETKSRYAKSLIGPYKASTVLDPRRVEVTLSRPYSQFLHAVSRPYLGFHSPRALAEHPDSLGSGGQFTVSTGPYVFTSVVQGQQAVFTRREGYNWGPGTARHTGRPYLDGYTVQFVIDDQSRVAAATSGQIGIADQVPAAQLAGLRRQTSVTLISRDVPGSPYTYYLNTRRPLFQNVDARRVILYGVDVASITGGLFQGQYQRAGSILSPSTRSYDDRLASSWGYDRARAERLLDSLGYTGRDGDGYRTKDGARFSLQFPFATANTTSERRNYDTAFQAELKKIGVEVVFTELDAPTYIKRTLAGDYDVSGLAWGGSDPSVLGNLFSARSLVTQGGGNKAWVDDPGLEALLDEASRTIDLNKQNDLYRRVQARVIDQAYGLPTYVAKRSLAVRLTAHGLEFDSAGWPFLYDVWVGGA</sequence>
<dbReference type="Pfam" id="PF00496">
    <property type="entry name" value="SBP_bac_5"/>
    <property type="match status" value="1"/>
</dbReference>
<dbReference type="GO" id="GO:0043190">
    <property type="term" value="C:ATP-binding cassette (ABC) transporter complex"/>
    <property type="evidence" value="ECO:0007669"/>
    <property type="project" value="InterPro"/>
</dbReference>
<organism evidence="6 7">
    <name type="scientific">Candidatus Protofrankia datiscae</name>
    <dbReference type="NCBI Taxonomy" id="2716812"/>
    <lineage>
        <taxon>Bacteria</taxon>
        <taxon>Bacillati</taxon>
        <taxon>Actinomycetota</taxon>
        <taxon>Actinomycetes</taxon>
        <taxon>Frankiales</taxon>
        <taxon>Frankiaceae</taxon>
        <taxon>Protofrankia</taxon>
    </lineage>
</organism>
<name>F8B1G4_9ACTN</name>
<dbReference type="GO" id="GO:0015833">
    <property type="term" value="P:peptide transport"/>
    <property type="evidence" value="ECO:0007669"/>
    <property type="project" value="TreeGrafter"/>
</dbReference>
<evidence type="ECO:0000256" key="1">
    <source>
        <dbReference type="ARBA" id="ARBA00005695"/>
    </source>
</evidence>
<dbReference type="PIRSF" id="PIRSF002741">
    <property type="entry name" value="MppA"/>
    <property type="match status" value="1"/>
</dbReference>
<dbReference type="InterPro" id="IPR000914">
    <property type="entry name" value="SBP_5_dom"/>
</dbReference>
<dbReference type="eggNOG" id="COG0747">
    <property type="taxonomic scope" value="Bacteria"/>
</dbReference>
<dbReference type="PROSITE" id="PS51257">
    <property type="entry name" value="PROKAR_LIPOPROTEIN"/>
    <property type="match status" value="1"/>
</dbReference>
<accession>F8B1G4</accession>
<feature type="chain" id="PRO_5038937140" evidence="4">
    <location>
        <begin position="26"/>
        <end position="551"/>
    </location>
</feature>
<evidence type="ECO:0000256" key="4">
    <source>
        <dbReference type="SAM" id="SignalP"/>
    </source>
</evidence>